<dbReference type="InterPro" id="IPR032675">
    <property type="entry name" value="LRR_dom_sf"/>
</dbReference>
<evidence type="ECO:0000313" key="2">
    <source>
        <dbReference type="Proteomes" id="UP000738359"/>
    </source>
</evidence>
<dbReference type="AlphaFoldDB" id="A0A9P6ISR1"/>
<dbReference type="Gene3D" id="3.80.10.10">
    <property type="entry name" value="Ribonuclease Inhibitor"/>
    <property type="match status" value="1"/>
</dbReference>
<comment type="caution">
    <text evidence="1">The sequence shown here is derived from an EMBL/GenBank/DDBJ whole genome shotgun (WGS) entry which is preliminary data.</text>
</comment>
<reference evidence="1" key="1">
    <citation type="journal article" date="2020" name="Fungal Divers.">
        <title>Resolving the Mortierellaceae phylogeny through synthesis of multi-gene phylogenetics and phylogenomics.</title>
        <authorList>
            <person name="Vandepol N."/>
            <person name="Liber J."/>
            <person name="Desiro A."/>
            <person name="Na H."/>
            <person name="Kennedy M."/>
            <person name="Barry K."/>
            <person name="Grigoriev I.V."/>
            <person name="Miller A.N."/>
            <person name="O'Donnell K."/>
            <person name="Stajich J.E."/>
            <person name="Bonito G."/>
        </authorList>
    </citation>
    <scope>NUCLEOTIDE SEQUENCE</scope>
    <source>
        <strain evidence="1">CK1249</strain>
    </source>
</reference>
<dbReference type="Proteomes" id="UP000738359">
    <property type="component" value="Unassembled WGS sequence"/>
</dbReference>
<dbReference type="OrthoDB" id="9973021at2759"/>
<gene>
    <name evidence="1" type="ORF">BGZ70_005367</name>
</gene>
<proteinExistence type="predicted"/>
<sequence>MENESYSNNTSTSGSERTRFMASLIKSNTKLKDFHFSVMMERLSEQDLVSLFELFGERTHWSFSDNDVGIVLLESILLKVKPCTNADFVHSRLTTLELLPSSGSSDIKGSFLHLILCFCPHLLHLRAPHVAYYHSDFDVNDLLTHAGHYRLTRESKPMLDNLDYIGNHLNRPATPRQRRIWVCRGLRTLHFAVAGISADTRSIPNALTMFGYLSRVCPNLEDLHIRRWLLSLSFMGGLCLLTRLRNLRRLKISTHSYHGLTPSSIEWIRRYPSTEEILKRPIAAYLARQSIGGPTVEGPDADPIGIFQDKVCDINEEEKAIPDKGQLDLRMVGRSEDLVRWMKERSGGQEPCWPVLDSFLIEYEYENVQMDNRSEVVKFVKSVRPEIDMRFHHKKYHG</sequence>
<evidence type="ECO:0000313" key="1">
    <source>
        <dbReference type="EMBL" id="KAF9943844.1"/>
    </source>
</evidence>
<protein>
    <submittedName>
        <fullName evidence="1">Uncharacterized protein</fullName>
    </submittedName>
</protein>
<keyword evidence="2" id="KW-1185">Reference proteome</keyword>
<accession>A0A9P6ISR1</accession>
<dbReference type="EMBL" id="JAAAHY010002847">
    <property type="protein sequence ID" value="KAF9943844.1"/>
    <property type="molecule type" value="Genomic_DNA"/>
</dbReference>
<organism evidence="1 2">
    <name type="scientific">Mortierella alpina</name>
    <name type="common">Oleaginous fungus</name>
    <name type="synonym">Mortierella renispora</name>
    <dbReference type="NCBI Taxonomy" id="64518"/>
    <lineage>
        <taxon>Eukaryota</taxon>
        <taxon>Fungi</taxon>
        <taxon>Fungi incertae sedis</taxon>
        <taxon>Mucoromycota</taxon>
        <taxon>Mortierellomycotina</taxon>
        <taxon>Mortierellomycetes</taxon>
        <taxon>Mortierellales</taxon>
        <taxon>Mortierellaceae</taxon>
        <taxon>Mortierella</taxon>
    </lineage>
</organism>
<name>A0A9P6ISR1_MORAP</name>